<feature type="domain" description="RecJ OB" evidence="8">
    <location>
        <begin position="467"/>
        <end position="571"/>
    </location>
</feature>
<keyword evidence="5 9" id="KW-0269">Exonuclease</keyword>
<dbReference type="NCBIfam" id="TIGR00644">
    <property type="entry name" value="recJ"/>
    <property type="match status" value="1"/>
</dbReference>
<feature type="domain" description="DDH" evidence="6">
    <location>
        <begin position="73"/>
        <end position="231"/>
    </location>
</feature>
<dbReference type="GO" id="GO:0003676">
    <property type="term" value="F:nucleic acid binding"/>
    <property type="evidence" value="ECO:0007669"/>
    <property type="project" value="InterPro"/>
</dbReference>
<evidence type="ECO:0000256" key="1">
    <source>
        <dbReference type="ARBA" id="ARBA00005915"/>
    </source>
</evidence>
<dbReference type="InterPro" id="IPR004610">
    <property type="entry name" value="RecJ"/>
</dbReference>
<dbReference type="GO" id="GO:0006310">
    <property type="term" value="P:DNA recombination"/>
    <property type="evidence" value="ECO:0007669"/>
    <property type="project" value="InterPro"/>
</dbReference>
<comment type="similarity">
    <text evidence="1">Belongs to the RecJ family.</text>
</comment>
<keyword evidence="3" id="KW-0540">Nuclease</keyword>
<dbReference type="InterPro" id="IPR051673">
    <property type="entry name" value="SSDNA_exonuclease_RecJ"/>
</dbReference>
<dbReference type="Gene3D" id="3.90.1640.30">
    <property type="match status" value="1"/>
</dbReference>
<comment type="caution">
    <text evidence="9">The sequence shown here is derived from an EMBL/GenBank/DDBJ whole genome shotgun (WGS) entry which is preliminary data.</text>
</comment>
<dbReference type="PANTHER" id="PTHR30255">
    <property type="entry name" value="SINGLE-STRANDED-DNA-SPECIFIC EXONUCLEASE RECJ"/>
    <property type="match status" value="1"/>
</dbReference>
<dbReference type="Proteomes" id="UP000286976">
    <property type="component" value="Unassembled WGS sequence"/>
</dbReference>
<sequence length="575" mass="63975">MTTHVRLKRRPDAGIEGLPQHLPLPLRHILARRGVLQASELDLQLRGLLHFNTLKDAEKSAARIGQAILADESICIVGDFDADGATSVALFMRALTAMGARRVHFMVPNRFHDGYGLSPELVKLAHAEQTNLIITVDNGVSSFTAVEEANRLGIDVIITDHHLTADRLPEAYAMVNPNQPACSFASKALAGVGVTFYVLMALRAWFRDQQSNHPAAQVNLAQWLDLVAVGTVADVVPLDYNNRILVQQGVARIRQGLCIPGITALLQVAQREPAQIQARDLGFTVGPRINAAGRLDDMQKGIDCLLANDATEAREHALRLDELNRSRRTIEQSMQQDAESLLAKFELDADSFPNILAVYEPDWHQGVIGILAGRLKERFHRPVIAFADAGDNLLKGSARSIPGLHIRDLLERVHTLAPECIERFGGHAMAAGLSVPKDKFELFQEHVQRIANEWIEPHLLERIIWSDGALAPADFNLQLVHALNNAGPWGQKFEEPVFDGLFRVVQHRWLKDVHLKLVLEVEGSTQLVDAIAFHVPNAGWQFPNTEWVQLAFRLQENTFRGESKLQLMIEHIWPA</sequence>
<dbReference type="Pfam" id="PF02272">
    <property type="entry name" value="DHHA1"/>
    <property type="match status" value="1"/>
</dbReference>
<dbReference type="InterPro" id="IPR003156">
    <property type="entry name" value="DHHA1_dom"/>
</dbReference>
<dbReference type="InterPro" id="IPR001667">
    <property type="entry name" value="DDH_dom"/>
</dbReference>
<dbReference type="GO" id="GO:0008409">
    <property type="term" value="F:5'-3' exonuclease activity"/>
    <property type="evidence" value="ECO:0007669"/>
    <property type="project" value="InterPro"/>
</dbReference>
<evidence type="ECO:0000259" key="6">
    <source>
        <dbReference type="Pfam" id="PF01368"/>
    </source>
</evidence>
<evidence type="ECO:0000313" key="10">
    <source>
        <dbReference type="Proteomes" id="UP000286976"/>
    </source>
</evidence>
<evidence type="ECO:0000256" key="2">
    <source>
        <dbReference type="ARBA" id="ARBA00019841"/>
    </source>
</evidence>
<reference evidence="9 10" key="1">
    <citation type="journal article" date="2011" name="Front. Microbiol.">
        <title>Genomic signatures of strain selection and enhancement in Bacillus atrophaeus var. globigii, a historical biowarfare simulant.</title>
        <authorList>
            <person name="Gibbons H.S."/>
            <person name="Broomall S.M."/>
            <person name="McNew L.A."/>
            <person name="Daligault H."/>
            <person name="Chapman C."/>
            <person name="Bruce D."/>
            <person name="Karavis M."/>
            <person name="Krepps M."/>
            <person name="McGregor P.A."/>
            <person name="Hong C."/>
            <person name="Park K.H."/>
            <person name="Akmal A."/>
            <person name="Feldman A."/>
            <person name="Lin J.S."/>
            <person name="Chang W.E."/>
            <person name="Higgs B.W."/>
            <person name="Demirev P."/>
            <person name="Lindquist J."/>
            <person name="Liem A."/>
            <person name="Fochler E."/>
            <person name="Read T.D."/>
            <person name="Tapia R."/>
            <person name="Johnson S."/>
            <person name="Bishop-Lilly K.A."/>
            <person name="Detter C."/>
            <person name="Han C."/>
            <person name="Sozhamannan S."/>
            <person name="Rosenzweig C.N."/>
            <person name="Skowronski E.W."/>
        </authorList>
    </citation>
    <scope>NUCLEOTIDE SEQUENCE [LARGE SCALE GENOMIC DNA]</scope>
    <source>
        <strain evidence="9 10">AIT1</strain>
    </source>
</reference>
<evidence type="ECO:0000313" key="9">
    <source>
        <dbReference type="EMBL" id="RUO44342.1"/>
    </source>
</evidence>
<dbReference type="InterPro" id="IPR041122">
    <property type="entry name" value="RecJ_OB"/>
</dbReference>
<evidence type="ECO:0000256" key="5">
    <source>
        <dbReference type="ARBA" id="ARBA00022839"/>
    </source>
</evidence>
<dbReference type="GO" id="GO:0006281">
    <property type="term" value="P:DNA repair"/>
    <property type="evidence" value="ECO:0007669"/>
    <property type="project" value="InterPro"/>
</dbReference>
<protein>
    <recommendedName>
        <fullName evidence="2">Single-stranded-DNA-specific exonuclease RecJ</fullName>
    </recommendedName>
</protein>
<dbReference type="AlphaFoldDB" id="A0A432XAA0"/>
<dbReference type="Gene3D" id="3.10.310.30">
    <property type="match status" value="1"/>
</dbReference>
<dbReference type="EMBL" id="PIPQ01000001">
    <property type="protein sequence ID" value="RUO44342.1"/>
    <property type="molecule type" value="Genomic_DNA"/>
</dbReference>
<evidence type="ECO:0000259" key="8">
    <source>
        <dbReference type="Pfam" id="PF17768"/>
    </source>
</evidence>
<evidence type="ECO:0000256" key="3">
    <source>
        <dbReference type="ARBA" id="ARBA00022722"/>
    </source>
</evidence>
<dbReference type="PANTHER" id="PTHR30255:SF2">
    <property type="entry name" value="SINGLE-STRANDED-DNA-SPECIFIC EXONUCLEASE RECJ"/>
    <property type="match status" value="1"/>
</dbReference>
<evidence type="ECO:0000256" key="4">
    <source>
        <dbReference type="ARBA" id="ARBA00022801"/>
    </source>
</evidence>
<proteinExistence type="inferred from homology"/>
<keyword evidence="4" id="KW-0378">Hydrolase</keyword>
<evidence type="ECO:0000259" key="7">
    <source>
        <dbReference type="Pfam" id="PF02272"/>
    </source>
</evidence>
<gene>
    <name evidence="9" type="primary">recJ</name>
    <name evidence="9" type="ORF">CWE15_03990</name>
</gene>
<keyword evidence="10" id="KW-1185">Reference proteome</keyword>
<dbReference type="RefSeq" id="WP_126756744.1">
    <property type="nucleotide sequence ID" value="NZ_PIPQ01000001.1"/>
</dbReference>
<accession>A0A432XAA0</accession>
<dbReference type="OrthoDB" id="9809852at2"/>
<dbReference type="Pfam" id="PF01368">
    <property type="entry name" value="DHH"/>
    <property type="match status" value="1"/>
</dbReference>
<name>A0A432XAA0_9GAMM</name>
<organism evidence="9 10">
    <name type="scientific">Aliidiomarina taiwanensis</name>
    <dbReference type="NCBI Taxonomy" id="946228"/>
    <lineage>
        <taxon>Bacteria</taxon>
        <taxon>Pseudomonadati</taxon>
        <taxon>Pseudomonadota</taxon>
        <taxon>Gammaproteobacteria</taxon>
        <taxon>Alteromonadales</taxon>
        <taxon>Idiomarinaceae</taxon>
        <taxon>Aliidiomarina</taxon>
    </lineage>
</organism>
<dbReference type="FunFam" id="3.90.1640.30:FF:000001">
    <property type="entry name" value="Single-stranded-DNA-specific exonuclease RecJ"/>
    <property type="match status" value="1"/>
</dbReference>
<dbReference type="InterPro" id="IPR038763">
    <property type="entry name" value="DHH_sf"/>
</dbReference>
<dbReference type="SUPFAM" id="SSF64182">
    <property type="entry name" value="DHH phosphoesterases"/>
    <property type="match status" value="1"/>
</dbReference>
<dbReference type="Pfam" id="PF17768">
    <property type="entry name" value="RecJ_OB"/>
    <property type="match status" value="1"/>
</dbReference>
<feature type="domain" description="DHHA1" evidence="7">
    <location>
        <begin position="354"/>
        <end position="452"/>
    </location>
</feature>